<dbReference type="InterPro" id="IPR002347">
    <property type="entry name" value="SDR_fam"/>
</dbReference>
<dbReference type="Proteomes" id="UP001241603">
    <property type="component" value="Unassembled WGS sequence"/>
</dbReference>
<accession>A0ABU0H514</accession>
<feature type="domain" description="Ketoreductase" evidence="3">
    <location>
        <begin position="6"/>
        <end position="186"/>
    </location>
</feature>
<evidence type="ECO:0000313" key="4">
    <source>
        <dbReference type="EMBL" id="MDQ0437405.1"/>
    </source>
</evidence>
<dbReference type="PRINTS" id="PR00081">
    <property type="entry name" value="GDHRDH"/>
</dbReference>
<dbReference type="GO" id="GO:0016491">
    <property type="term" value="F:oxidoreductase activity"/>
    <property type="evidence" value="ECO:0007669"/>
    <property type="project" value="UniProtKB-KW"/>
</dbReference>
<comment type="similarity">
    <text evidence="1">Belongs to the short-chain dehydrogenases/reductases (SDR) family.</text>
</comment>
<dbReference type="Gene3D" id="3.40.50.720">
    <property type="entry name" value="NAD(P)-binding Rossmann-like Domain"/>
    <property type="match status" value="1"/>
</dbReference>
<sequence>MKTTGNTILITGGGSGIGQALAVAFQALGNQVIIAGRRQSALDETVAAHPGLHSVVLDIEDHQSIRAVATELAASHPSLNVVIHNAGIMRPEDLLAQPDDLTDAEATVATNLLGPIRLTAALLPHLLKQEHAAILTVSSGLAFLPIAATPTYCATKAAIHSYSQSLRYQLRNTAIQVHEIVPPYVQTELMGPGQASDPDALPLKDFIDETMRLLQADPHADEILVERVKPLRFAEVDGRFGAVFDMLNGGGH</sequence>
<protein>
    <submittedName>
        <fullName evidence="4">Oxidoreductase</fullName>
        <ecNumber evidence="4">1.-.-.-</ecNumber>
    </submittedName>
</protein>
<keyword evidence="2 4" id="KW-0560">Oxidoreductase</keyword>
<gene>
    <name evidence="4" type="ORF">QO014_001790</name>
</gene>
<evidence type="ECO:0000256" key="2">
    <source>
        <dbReference type="ARBA" id="ARBA00023002"/>
    </source>
</evidence>
<dbReference type="Pfam" id="PF00106">
    <property type="entry name" value="adh_short"/>
    <property type="match status" value="1"/>
</dbReference>
<evidence type="ECO:0000256" key="1">
    <source>
        <dbReference type="ARBA" id="ARBA00006484"/>
    </source>
</evidence>
<dbReference type="RefSeq" id="WP_266348329.1">
    <property type="nucleotide sequence ID" value="NZ_JAPKNG010000002.1"/>
</dbReference>
<evidence type="ECO:0000313" key="5">
    <source>
        <dbReference type="Proteomes" id="UP001241603"/>
    </source>
</evidence>
<dbReference type="InterPro" id="IPR020904">
    <property type="entry name" value="Sc_DH/Rdtase_CS"/>
</dbReference>
<dbReference type="PANTHER" id="PTHR44196:SF1">
    <property type="entry name" value="DEHYDROGENASE_REDUCTASE SDR FAMILY MEMBER 7B"/>
    <property type="match status" value="1"/>
</dbReference>
<proteinExistence type="inferred from homology"/>
<organism evidence="4 5">
    <name type="scientific">Kaistia dalseonensis</name>
    <dbReference type="NCBI Taxonomy" id="410840"/>
    <lineage>
        <taxon>Bacteria</taxon>
        <taxon>Pseudomonadati</taxon>
        <taxon>Pseudomonadota</taxon>
        <taxon>Alphaproteobacteria</taxon>
        <taxon>Hyphomicrobiales</taxon>
        <taxon>Kaistiaceae</taxon>
        <taxon>Kaistia</taxon>
    </lineage>
</organism>
<name>A0ABU0H514_9HYPH</name>
<keyword evidence="5" id="KW-1185">Reference proteome</keyword>
<dbReference type="EC" id="1.-.-.-" evidence="4"/>
<dbReference type="PROSITE" id="PS00061">
    <property type="entry name" value="ADH_SHORT"/>
    <property type="match status" value="1"/>
</dbReference>
<dbReference type="InterPro" id="IPR036291">
    <property type="entry name" value="NAD(P)-bd_dom_sf"/>
</dbReference>
<dbReference type="SUPFAM" id="SSF51735">
    <property type="entry name" value="NAD(P)-binding Rossmann-fold domains"/>
    <property type="match status" value="1"/>
</dbReference>
<reference evidence="4 5" key="1">
    <citation type="submission" date="2023-07" db="EMBL/GenBank/DDBJ databases">
        <title>Genomic Encyclopedia of Type Strains, Phase IV (KMG-IV): sequencing the most valuable type-strain genomes for metagenomic binning, comparative biology and taxonomic classification.</title>
        <authorList>
            <person name="Goeker M."/>
        </authorList>
    </citation>
    <scope>NUCLEOTIDE SEQUENCE [LARGE SCALE GENOMIC DNA]</scope>
    <source>
        <strain evidence="4 5">B6-8</strain>
    </source>
</reference>
<comment type="caution">
    <text evidence="4">The sequence shown here is derived from an EMBL/GenBank/DDBJ whole genome shotgun (WGS) entry which is preliminary data.</text>
</comment>
<dbReference type="PANTHER" id="PTHR44196">
    <property type="entry name" value="DEHYDROGENASE/REDUCTASE SDR FAMILY MEMBER 7B"/>
    <property type="match status" value="1"/>
</dbReference>
<evidence type="ECO:0000259" key="3">
    <source>
        <dbReference type="SMART" id="SM00822"/>
    </source>
</evidence>
<dbReference type="InterPro" id="IPR057326">
    <property type="entry name" value="KR_dom"/>
</dbReference>
<dbReference type="SMART" id="SM00822">
    <property type="entry name" value="PKS_KR"/>
    <property type="match status" value="1"/>
</dbReference>
<dbReference type="EMBL" id="JAUSVO010000002">
    <property type="protein sequence ID" value="MDQ0437405.1"/>
    <property type="molecule type" value="Genomic_DNA"/>
</dbReference>
<dbReference type="CDD" id="cd05370">
    <property type="entry name" value="SDR_c2"/>
    <property type="match status" value="1"/>
</dbReference>